<dbReference type="EMBL" id="SAXX01000001">
    <property type="protein sequence ID" value="TXJ35062.1"/>
    <property type="molecule type" value="Genomic_DNA"/>
</dbReference>
<dbReference type="RefSeq" id="WP_147735440.1">
    <property type="nucleotide sequence ID" value="NZ_SAXX01000001.1"/>
</dbReference>
<evidence type="ECO:0000313" key="3">
    <source>
        <dbReference type="EMBL" id="TXJ35062.1"/>
    </source>
</evidence>
<reference evidence="3 4" key="1">
    <citation type="journal article" date="1992" name="Lakartidningen">
        <title>[Penicillin V and not amoxicillin is the first choice preparation in acute otitis].</title>
        <authorList>
            <person name="Kamme C."/>
            <person name="Lundgren K."/>
            <person name="Prellner K."/>
        </authorList>
    </citation>
    <scope>NUCLEOTIDE SEQUENCE [LARGE SCALE GENOMIC DNA]</scope>
    <source>
        <strain evidence="3 4">PC5538III-lc</strain>
    </source>
</reference>
<sequence length="285" mass="32171">MIKKGINIWSFPAGTSFKDMFTIAKDAGFEGIELSLSENGALGLKSSEKEILEIKKMANDMGLEIPSFASDLAWGNPLTSSNEKIRENGLNYLKRQIEVASILGADTILLVPGYVGVDFIPDSEIVYYEDAYKRAKEYISKAIDTAEKYKVSIGIENVWNKFLISAMEMRNFIDEFNSDYIGSYLDVGNVIYMGYSEQWIKVLGKRIKKIHFKDFRREVGTLGGFVDLLAGDVNYPAVLEALNEIGYDSYCTAEMIPGYKYYSYQLIYNTSSSMDAILKRKKFPC</sequence>
<gene>
    <name evidence="3" type="ORF">EPJ69_00535</name>
</gene>
<accession>A0A5C8EEI7</accession>
<protein>
    <submittedName>
        <fullName evidence="3">Sugar phosphate isomerase/epimerase</fullName>
    </submittedName>
</protein>
<comment type="caution">
    <text evidence="3">The sequence shown here is derived from an EMBL/GenBank/DDBJ whole genome shotgun (WGS) entry which is preliminary data.</text>
</comment>
<dbReference type="PANTHER" id="PTHR43489">
    <property type="entry name" value="ISOMERASE"/>
    <property type="match status" value="1"/>
</dbReference>
<dbReference type="GO" id="GO:0016853">
    <property type="term" value="F:isomerase activity"/>
    <property type="evidence" value="ECO:0007669"/>
    <property type="project" value="UniProtKB-KW"/>
</dbReference>
<feature type="domain" description="Xylose isomerase-like TIM barrel" evidence="2">
    <location>
        <begin position="22"/>
        <end position="256"/>
    </location>
</feature>
<dbReference type="Proteomes" id="UP000324707">
    <property type="component" value="Unassembled WGS sequence"/>
</dbReference>
<dbReference type="Gene3D" id="3.20.20.150">
    <property type="entry name" value="Divalent-metal-dependent TIM barrel enzymes"/>
    <property type="match status" value="1"/>
</dbReference>
<keyword evidence="1 3" id="KW-0413">Isomerase</keyword>
<organism evidence="3 4">
    <name type="scientific">Brachyspira aalborgi</name>
    <dbReference type="NCBI Taxonomy" id="29522"/>
    <lineage>
        <taxon>Bacteria</taxon>
        <taxon>Pseudomonadati</taxon>
        <taxon>Spirochaetota</taxon>
        <taxon>Spirochaetia</taxon>
        <taxon>Brachyspirales</taxon>
        <taxon>Brachyspiraceae</taxon>
        <taxon>Brachyspira</taxon>
    </lineage>
</organism>
<dbReference type="InterPro" id="IPR050417">
    <property type="entry name" value="Sugar_Epim/Isomerase"/>
</dbReference>
<dbReference type="Pfam" id="PF01261">
    <property type="entry name" value="AP_endonuc_2"/>
    <property type="match status" value="1"/>
</dbReference>
<evidence type="ECO:0000256" key="1">
    <source>
        <dbReference type="ARBA" id="ARBA00023235"/>
    </source>
</evidence>
<name>A0A5C8EEI7_9SPIR</name>
<dbReference type="InterPro" id="IPR036237">
    <property type="entry name" value="Xyl_isomerase-like_sf"/>
</dbReference>
<proteinExistence type="predicted"/>
<dbReference type="InterPro" id="IPR013022">
    <property type="entry name" value="Xyl_isomerase-like_TIM-brl"/>
</dbReference>
<dbReference type="PANTHER" id="PTHR43489:SF7">
    <property type="entry name" value="3-DEHYDRO-D-GULOSIDE 4-EPIMERASE-RELATED"/>
    <property type="match status" value="1"/>
</dbReference>
<dbReference type="SUPFAM" id="SSF51658">
    <property type="entry name" value="Xylose isomerase-like"/>
    <property type="match status" value="1"/>
</dbReference>
<dbReference type="AlphaFoldDB" id="A0A5C8EEI7"/>
<evidence type="ECO:0000259" key="2">
    <source>
        <dbReference type="Pfam" id="PF01261"/>
    </source>
</evidence>
<evidence type="ECO:0000313" key="4">
    <source>
        <dbReference type="Proteomes" id="UP000324707"/>
    </source>
</evidence>